<dbReference type="PROSITE" id="PS51109">
    <property type="entry name" value="G5"/>
    <property type="match status" value="1"/>
</dbReference>
<evidence type="ECO:0000256" key="3">
    <source>
        <dbReference type="ARBA" id="ARBA00022801"/>
    </source>
</evidence>
<dbReference type="Gene3D" id="1.10.530.10">
    <property type="match status" value="1"/>
</dbReference>
<dbReference type="Pfam" id="PF07501">
    <property type="entry name" value="G5"/>
    <property type="match status" value="1"/>
</dbReference>
<dbReference type="SMART" id="SM01208">
    <property type="entry name" value="G5"/>
    <property type="match status" value="1"/>
</dbReference>
<dbReference type="EMBL" id="CP063989">
    <property type="protein sequence ID" value="QPL06474.1"/>
    <property type="molecule type" value="Genomic_DNA"/>
</dbReference>
<dbReference type="InterPro" id="IPR011098">
    <property type="entry name" value="G5_dom"/>
</dbReference>
<dbReference type="KEGG" id="arep:ID810_01305"/>
<reference evidence="6 7" key="1">
    <citation type="submission" date="2020-11" db="EMBL/GenBank/DDBJ databases">
        <title>Actinomyces sp. ZJ750.</title>
        <authorList>
            <person name="Zhou J."/>
        </authorList>
    </citation>
    <scope>NUCLEOTIDE SEQUENCE [LARGE SCALE GENOMIC DNA]</scope>
    <source>
        <strain evidence="6 7">ZJ750</strain>
    </source>
</reference>
<keyword evidence="2" id="KW-0732">Signal</keyword>
<dbReference type="GO" id="GO:0016787">
    <property type="term" value="F:hydrolase activity"/>
    <property type="evidence" value="ECO:0007669"/>
    <property type="project" value="UniProtKB-KW"/>
</dbReference>
<proteinExistence type="inferred from homology"/>
<dbReference type="AlphaFoldDB" id="A0A7T0PX62"/>
<protein>
    <submittedName>
        <fullName evidence="6">Resuscitation-promoting factor</fullName>
    </submittedName>
</protein>
<dbReference type="InterPro" id="IPR010618">
    <property type="entry name" value="RPF"/>
</dbReference>
<dbReference type="CDD" id="cd13925">
    <property type="entry name" value="RPF"/>
    <property type="match status" value="1"/>
</dbReference>
<accession>A0A7T0PX62</accession>
<evidence type="ECO:0000256" key="1">
    <source>
        <dbReference type="ARBA" id="ARBA00010830"/>
    </source>
</evidence>
<dbReference type="SUPFAM" id="SSF53955">
    <property type="entry name" value="Lysozyme-like"/>
    <property type="match status" value="1"/>
</dbReference>
<feature type="compositionally biased region" description="Polar residues" evidence="4">
    <location>
        <begin position="22"/>
        <end position="31"/>
    </location>
</feature>
<organism evidence="6 7">
    <name type="scientific">Actinomyces respiraculi</name>
    <dbReference type="NCBI Taxonomy" id="2744574"/>
    <lineage>
        <taxon>Bacteria</taxon>
        <taxon>Bacillati</taxon>
        <taxon>Actinomycetota</taxon>
        <taxon>Actinomycetes</taxon>
        <taxon>Actinomycetales</taxon>
        <taxon>Actinomycetaceae</taxon>
        <taxon>Actinomyces</taxon>
    </lineage>
</organism>
<sequence>MPRRSSVTLSAADGRIARVTRHQNPNDTPSTPGHLPGGDSAHSAAQHRVARSGALLRAGAVSTALALAVCGGAYAAVRGTDAVLLTEAQARLGAPTDTGEDVATAAALDVSTAQVVIETVTQDVTDPHGTVEQESGSLAEGVTEVQTAGVDGVVRTTYRVVTEGGVEVSREAVLSVVVTPRTDEVVLVGTSRSASGSAETTATTTAVNDGSVWWSLALCESGGNAGINTGNGLYGAFQFSLPTWQSLGGTGYPHENSYETQLALAQALQARSGWGQWPACAASLGLR</sequence>
<gene>
    <name evidence="6" type="ORF">ID810_01305</name>
</gene>
<evidence type="ECO:0000313" key="6">
    <source>
        <dbReference type="EMBL" id="QPL06474.1"/>
    </source>
</evidence>
<evidence type="ECO:0000313" key="7">
    <source>
        <dbReference type="Proteomes" id="UP000594637"/>
    </source>
</evidence>
<name>A0A7T0PX62_9ACTO</name>
<evidence type="ECO:0000259" key="5">
    <source>
        <dbReference type="PROSITE" id="PS51109"/>
    </source>
</evidence>
<dbReference type="Proteomes" id="UP000594637">
    <property type="component" value="Chromosome"/>
</dbReference>
<keyword evidence="7" id="KW-1185">Reference proteome</keyword>
<evidence type="ECO:0000256" key="2">
    <source>
        <dbReference type="ARBA" id="ARBA00022729"/>
    </source>
</evidence>
<dbReference type="Pfam" id="PF06737">
    <property type="entry name" value="Transglycosylas"/>
    <property type="match status" value="1"/>
</dbReference>
<feature type="domain" description="G5" evidence="5">
    <location>
        <begin position="112"/>
        <end position="192"/>
    </location>
</feature>
<comment type="similarity">
    <text evidence="1">Belongs to the transglycosylase family. Rpf subfamily.</text>
</comment>
<dbReference type="InterPro" id="IPR023346">
    <property type="entry name" value="Lysozyme-like_dom_sf"/>
</dbReference>
<keyword evidence="3" id="KW-0378">Hydrolase</keyword>
<dbReference type="Gene3D" id="2.20.230.10">
    <property type="entry name" value="Resuscitation-promoting factor rpfb"/>
    <property type="match status" value="1"/>
</dbReference>
<evidence type="ECO:0000256" key="4">
    <source>
        <dbReference type="SAM" id="MobiDB-lite"/>
    </source>
</evidence>
<feature type="region of interest" description="Disordered" evidence="4">
    <location>
        <begin position="19"/>
        <end position="46"/>
    </location>
</feature>